<reference evidence="1 2" key="1">
    <citation type="submission" date="2019-06" db="EMBL/GenBank/DDBJ databases">
        <title>WGS assembly of Gossypium darwinii.</title>
        <authorList>
            <person name="Chen Z.J."/>
            <person name="Sreedasyam A."/>
            <person name="Ando A."/>
            <person name="Song Q."/>
            <person name="De L."/>
            <person name="Hulse-Kemp A."/>
            <person name="Ding M."/>
            <person name="Ye W."/>
            <person name="Kirkbride R."/>
            <person name="Jenkins J."/>
            <person name="Plott C."/>
            <person name="Lovell J."/>
            <person name="Lin Y.-M."/>
            <person name="Vaughn R."/>
            <person name="Liu B."/>
            <person name="Li W."/>
            <person name="Simpson S."/>
            <person name="Scheffler B."/>
            <person name="Saski C."/>
            <person name="Grover C."/>
            <person name="Hu G."/>
            <person name="Conover J."/>
            <person name="Carlson J."/>
            <person name="Shu S."/>
            <person name="Boston L."/>
            <person name="Williams M."/>
            <person name="Peterson D."/>
            <person name="Mcgee K."/>
            <person name="Jones D."/>
            <person name="Wendel J."/>
            <person name="Stelly D."/>
            <person name="Grimwood J."/>
            <person name="Schmutz J."/>
        </authorList>
    </citation>
    <scope>NUCLEOTIDE SEQUENCE [LARGE SCALE GENOMIC DNA]</scope>
    <source>
        <strain evidence="1">1808015.09</strain>
    </source>
</reference>
<proteinExistence type="predicted"/>
<dbReference type="Proteomes" id="UP000323506">
    <property type="component" value="Chromosome D09"/>
</dbReference>
<dbReference type="EMBL" id="CM017709">
    <property type="protein sequence ID" value="TYG52531.1"/>
    <property type="molecule type" value="Genomic_DNA"/>
</dbReference>
<organism evidence="1 2">
    <name type="scientific">Gossypium darwinii</name>
    <name type="common">Darwin's cotton</name>
    <name type="synonym">Gossypium barbadense var. darwinii</name>
    <dbReference type="NCBI Taxonomy" id="34276"/>
    <lineage>
        <taxon>Eukaryota</taxon>
        <taxon>Viridiplantae</taxon>
        <taxon>Streptophyta</taxon>
        <taxon>Embryophyta</taxon>
        <taxon>Tracheophyta</taxon>
        <taxon>Spermatophyta</taxon>
        <taxon>Magnoliopsida</taxon>
        <taxon>eudicotyledons</taxon>
        <taxon>Gunneridae</taxon>
        <taxon>Pentapetalae</taxon>
        <taxon>rosids</taxon>
        <taxon>malvids</taxon>
        <taxon>Malvales</taxon>
        <taxon>Malvaceae</taxon>
        <taxon>Malvoideae</taxon>
        <taxon>Gossypium</taxon>
    </lineage>
</organism>
<accession>A0A5D2B5E3</accession>
<sequence>MVFSQLVQREVLLRQLMAVILSMLRMNFSHKHLYYMKKLRTERIK</sequence>
<dbReference type="AlphaFoldDB" id="A0A5D2B5E3"/>
<evidence type="ECO:0000313" key="1">
    <source>
        <dbReference type="EMBL" id="TYG52531.1"/>
    </source>
</evidence>
<evidence type="ECO:0000313" key="2">
    <source>
        <dbReference type="Proteomes" id="UP000323506"/>
    </source>
</evidence>
<name>A0A5D2B5E3_GOSDA</name>
<keyword evidence="2" id="KW-1185">Reference proteome</keyword>
<gene>
    <name evidence="1" type="ORF">ES288_D09G035700v1</name>
</gene>
<protein>
    <submittedName>
        <fullName evidence="1">Uncharacterized protein</fullName>
    </submittedName>
</protein>